<dbReference type="PROSITE" id="PS00041">
    <property type="entry name" value="HTH_ARAC_FAMILY_1"/>
    <property type="match status" value="1"/>
</dbReference>
<dbReference type="InterPro" id="IPR009057">
    <property type="entry name" value="Homeodomain-like_sf"/>
</dbReference>
<dbReference type="RefSeq" id="WP_282212763.1">
    <property type="nucleotide sequence ID" value="NZ_CP118247.1"/>
</dbReference>
<dbReference type="PANTHER" id="PTHR46796:SF7">
    <property type="entry name" value="ARAC FAMILY TRANSCRIPTIONAL REGULATOR"/>
    <property type="match status" value="1"/>
</dbReference>
<dbReference type="PANTHER" id="PTHR46796">
    <property type="entry name" value="HTH-TYPE TRANSCRIPTIONAL ACTIVATOR RHAS-RELATED"/>
    <property type="match status" value="1"/>
</dbReference>
<dbReference type="Gene3D" id="1.10.10.60">
    <property type="entry name" value="Homeodomain-like"/>
    <property type="match status" value="1"/>
</dbReference>
<keyword evidence="7" id="KW-1185">Reference proteome</keyword>
<dbReference type="InterPro" id="IPR050204">
    <property type="entry name" value="AraC_XylS_family_regulators"/>
</dbReference>
<evidence type="ECO:0000313" key="7">
    <source>
        <dbReference type="Proteomes" id="UP001222118"/>
    </source>
</evidence>
<keyword evidence="1" id="KW-0805">Transcription regulation</keyword>
<evidence type="ECO:0000256" key="1">
    <source>
        <dbReference type="ARBA" id="ARBA00023015"/>
    </source>
</evidence>
<keyword evidence="4" id="KW-0804">Transcription</keyword>
<protein>
    <submittedName>
        <fullName evidence="6">AraC family transcriptional regulator</fullName>
    </submittedName>
</protein>
<evidence type="ECO:0000256" key="4">
    <source>
        <dbReference type="ARBA" id="ARBA00023163"/>
    </source>
</evidence>
<evidence type="ECO:0000256" key="3">
    <source>
        <dbReference type="ARBA" id="ARBA00023159"/>
    </source>
</evidence>
<name>A0ABY7Z0R6_9HYPH</name>
<dbReference type="SUPFAM" id="SSF51215">
    <property type="entry name" value="Regulatory protein AraC"/>
    <property type="match status" value="1"/>
</dbReference>
<accession>A0ABY7Z0R6</accession>
<dbReference type="InterPro" id="IPR018062">
    <property type="entry name" value="HTH_AraC-typ_CS"/>
</dbReference>
<evidence type="ECO:0000256" key="2">
    <source>
        <dbReference type="ARBA" id="ARBA00023125"/>
    </source>
</evidence>
<keyword evidence="2" id="KW-0238">DNA-binding</keyword>
<gene>
    <name evidence="6" type="ORF">PSQ90_07450</name>
</gene>
<dbReference type="PROSITE" id="PS01124">
    <property type="entry name" value="HTH_ARAC_FAMILY_2"/>
    <property type="match status" value="1"/>
</dbReference>
<dbReference type="PRINTS" id="PR00032">
    <property type="entry name" value="HTHARAC"/>
</dbReference>
<dbReference type="InterPro" id="IPR037923">
    <property type="entry name" value="HTH-like"/>
</dbReference>
<feature type="domain" description="HTH araC/xylS-type" evidence="5">
    <location>
        <begin position="181"/>
        <end position="279"/>
    </location>
</feature>
<sequence length="283" mass="31986">MDGSCKYLYFSRMVHMATPNGWSFQLVSIPLSHHLAGERFVHAPQWSSDLHLIHTIVGHGVLHVGRQRYETTPDVVLAVPIFAYCHWEKTSETPWSMINIHARLFEAGMNPLHEQNLLPIRFRPKGMADIHAGLEQWRADWATSDPGRRAMGAAGVLGLVGGYLTQHGRDAAAPPACPVMSRTRQILQEQASVAFDAKTIAREAGLSVSQLNRRFRASFGESPKTYWQHHRLDLAQSMLTGTPSSISRISETLGFSDINYFSRWFRRQSGMAPSQFRRQHRVM</sequence>
<dbReference type="Proteomes" id="UP001222118">
    <property type="component" value="Chromosome"/>
</dbReference>
<dbReference type="SMART" id="SM00342">
    <property type="entry name" value="HTH_ARAC"/>
    <property type="match status" value="1"/>
</dbReference>
<keyword evidence="3" id="KW-0010">Activator</keyword>
<dbReference type="InterPro" id="IPR018060">
    <property type="entry name" value="HTH_AraC"/>
</dbReference>
<dbReference type="InterPro" id="IPR020449">
    <property type="entry name" value="Tscrpt_reg_AraC-type_HTH"/>
</dbReference>
<dbReference type="SUPFAM" id="SSF46689">
    <property type="entry name" value="Homeodomain-like"/>
    <property type="match status" value="2"/>
</dbReference>
<evidence type="ECO:0000313" key="6">
    <source>
        <dbReference type="EMBL" id="WDR07250.1"/>
    </source>
</evidence>
<organism evidence="6 7">
    <name type="scientific">Devosia rhodophyticola</name>
    <dbReference type="NCBI Taxonomy" id="3026423"/>
    <lineage>
        <taxon>Bacteria</taxon>
        <taxon>Pseudomonadati</taxon>
        <taxon>Pseudomonadota</taxon>
        <taxon>Alphaproteobacteria</taxon>
        <taxon>Hyphomicrobiales</taxon>
        <taxon>Devosiaceae</taxon>
        <taxon>Devosia</taxon>
    </lineage>
</organism>
<proteinExistence type="predicted"/>
<dbReference type="EMBL" id="CP118247">
    <property type="protein sequence ID" value="WDR07250.1"/>
    <property type="molecule type" value="Genomic_DNA"/>
</dbReference>
<dbReference type="Pfam" id="PF12833">
    <property type="entry name" value="HTH_18"/>
    <property type="match status" value="1"/>
</dbReference>
<reference evidence="6 7" key="1">
    <citation type="submission" date="2023-02" db="EMBL/GenBank/DDBJ databases">
        <title>Devosia chondri sp. nov., isolated from the phycosphere of marine algae.</title>
        <authorList>
            <person name="Kim J.M."/>
            <person name="Lee J.K."/>
            <person name="Choi B.J."/>
            <person name="Bayburt H."/>
            <person name="Jeon C.O."/>
        </authorList>
    </citation>
    <scope>NUCLEOTIDE SEQUENCE [LARGE SCALE GENOMIC DNA]</scope>
    <source>
        <strain evidence="6 7">G2-5</strain>
    </source>
</reference>
<evidence type="ECO:0000259" key="5">
    <source>
        <dbReference type="PROSITE" id="PS01124"/>
    </source>
</evidence>